<comment type="caution">
    <text evidence="2">The sequence shown here is derived from an EMBL/GenBank/DDBJ whole genome shotgun (WGS) entry which is preliminary data.</text>
</comment>
<dbReference type="Proteomes" id="UP000241048">
    <property type="component" value="Unassembled WGS sequence"/>
</dbReference>
<proteinExistence type="predicted"/>
<dbReference type="EMBL" id="PYLO01000006">
    <property type="protein sequence ID" value="PST35947.1"/>
    <property type="molecule type" value="Genomic_DNA"/>
</dbReference>
<evidence type="ECO:0000313" key="2">
    <source>
        <dbReference type="EMBL" id="PST35947.1"/>
    </source>
</evidence>
<dbReference type="RefSeq" id="WP_022359590.1">
    <property type="nucleotide sequence ID" value="NZ_JAQCYE010000010.1"/>
</dbReference>
<keyword evidence="1" id="KW-0812">Transmembrane</keyword>
<organism evidence="2 3">
    <name type="scientific">Clostridium fessum</name>
    <dbReference type="NCBI Taxonomy" id="2126740"/>
    <lineage>
        <taxon>Bacteria</taxon>
        <taxon>Bacillati</taxon>
        <taxon>Bacillota</taxon>
        <taxon>Clostridia</taxon>
        <taxon>Eubacteriales</taxon>
        <taxon>Clostridiaceae</taxon>
        <taxon>Clostridium</taxon>
    </lineage>
</organism>
<accession>A0A2T3FKY4</accession>
<evidence type="ECO:0000313" key="3">
    <source>
        <dbReference type="Proteomes" id="UP000241048"/>
    </source>
</evidence>
<keyword evidence="1" id="KW-1133">Transmembrane helix</keyword>
<feature type="transmembrane region" description="Helical" evidence="1">
    <location>
        <begin position="5"/>
        <end position="23"/>
    </location>
</feature>
<keyword evidence="3" id="KW-1185">Reference proteome</keyword>
<sequence>MKKKFWLILYHLGGSVVLLLLLYTSLQGLTTVTLCLAIPVLAASIIEAKFEWKFLRENPEIKKDTTYRIAKTLGYLCGLILVVGVWPRH</sequence>
<feature type="transmembrane region" description="Helical" evidence="1">
    <location>
        <begin position="29"/>
        <end position="48"/>
    </location>
</feature>
<feature type="transmembrane region" description="Helical" evidence="1">
    <location>
        <begin position="69"/>
        <end position="86"/>
    </location>
</feature>
<gene>
    <name evidence="2" type="ORF">C7U56_13880</name>
</gene>
<keyword evidence="1" id="KW-0472">Membrane</keyword>
<name>A0A2T3FKY4_9CLOT</name>
<protein>
    <submittedName>
        <fullName evidence="2">Uncharacterized protein</fullName>
    </submittedName>
</protein>
<dbReference type="AlphaFoldDB" id="A0A2T3FKY4"/>
<reference evidence="2 3" key="1">
    <citation type="submission" date="2018-03" db="EMBL/GenBank/DDBJ databases">
        <title>Lachnoclostridium SNUG30386 gen.nov., sp.nov., isolated from human faeces.</title>
        <authorList>
            <person name="Seo B."/>
            <person name="Jeon K."/>
            <person name="Ko G."/>
        </authorList>
    </citation>
    <scope>NUCLEOTIDE SEQUENCE [LARGE SCALE GENOMIC DNA]</scope>
    <source>
        <strain evidence="2 3">SNUG30386</strain>
    </source>
</reference>
<evidence type="ECO:0000256" key="1">
    <source>
        <dbReference type="SAM" id="Phobius"/>
    </source>
</evidence>